<evidence type="ECO:0000313" key="1">
    <source>
        <dbReference type="RefSeq" id="XP_059602129.1"/>
    </source>
</evidence>
<proteinExistence type="predicted"/>
<reference evidence="1" key="2">
    <citation type="submission" date="2025-08" db="UniProtKB">
        <authorList>
            <consortium name="RefSeq"/>
        </authorList>
    </citation>
    <scope>IDENTIFICATION</scope>
</reference>
<dbReference type="AlphaFoldDB" id="A0AAJ8BRW9"/>
<dbReference type="RefSeq" id="XP_059602129.1">
    <property type="nucleotide sequence ID" value="XM_059743908.1"/>
</dbReference>
<sequence length="176" mass="19999">MDDRGRETVNSSTAPTPNTSVVQNVFLDLEPRHTTRYLIDGKQTLRDENPFFDPAITSRDCRDDIRMSHTDSRELREKLIRILSLTLGHWIHRLTVAVHRQCEKDPVTPGDVITGTLTIWMAATTKDHLLTCVILSVNWKQDDVTDDKELLTFASHHGHKHQQCTLGHDTVLPEGA</sequence>
<dbReference type="KEGG" id="ang:An13g02650"/>
<protein>
    <submittedName>
        <fullName evidence="1">Uncharacterized protein</fullName>
    </submittedName>
</protein>
<organism evidence="1">
    <name type="scientific">Aspergillus niger</name>
    <dbReference type="NCBI Taxonomy" id="5061"/>
    <lineage>
        <taxon>Eukaryota</taxon>
        <taxon>Fungi</taxon>
        <taxon>Dikarya</taxon>
        <taxon>Ascomycota</taxon>
        <taxon>Pezizomycotina</taxon>
        <taxon>Eurotiomycetes</taxon>
        <taxon>Eurotiomycetidae</taxon>
        <taxon>Eurotiales</taxon>
        <taxon>Aspergillaceae</taxon>
        <taxon>Aspergillus</taxon>
        <taxon>Aspergillus subgen. Circumdati</taxon>
    </lineage>
</organism>
<gene>
    <name evidence="1" type="ORF">An13g02650</name>
</gene>
<reference evidence="1" key="1">
    <citation type="submission" date="2025-02" db="EMBL/GenBank/DDBJ databases">
        <authorList>
            <consortium name="NCBI Genome Project"/>
        </authorList>
    </citation>
    <scope>NUCLEOTIDE SEQUENCE</scope>
</reference>
<dbReference type="VEuPathDB" id="FungiDB:An13g02650"/>
<dbReference type="GeneID" id="84592845"/>
<accession>A0AAJ8BRW9</accession>
<name>A0AAJ8BRW9_ASPNG</name>